<accession>A0A562M162</accession>
<evidence type="ECO:0000313" key="2">
    <source>
        <dbReference type="Proteomes" id="UP000316471"/>
    </source>
</evidence>
<proteinExistence type="predicted"/>
<organism evidence="1 2">
    <name type="scientific">Aerolutibacter ruishenii</name>
    <dbReference type="NCBI Taxonomy" id="686800"/>
    <lineage>
        <taxon>Bacteria</taxon>
        <taxon>Pseudomonadati</taxon>
        <taxon>Pseudomonadota</taxon>
        <taxon>Gammaproteobacteria</taxon>
        <taxon>Lysobacterales</taxon>
        <taxon>Lysobacteraceae</taxon>
        <taxon>Aerolutibacter</taxon>
    </lineage>
</organism>
<sequence length="61" mass="7118">MSRDRDIERTIRHGERNHDAKRLIHNWCRHAHVEKFGGSRRLQSPAFALIDSVARLSNEIG</sequence>
<keyword evidence="2" id="KW-1185">Reference proteome</keyword>
<gene>
    <name evidence="1" type="ORF">IP93_00690</name>
</gene>
<dbReference type="Proteomes" id="UP000316471">
    <property type="component" value="Unassembled WGS sequence"/>
</dbReference>
<reference evidence="1 2" key="1">
    <citation type="journal article" date="2015" name="Stand. Genomic Sci.">
        <title>Genomic Encyclopedia of Bacterial and Archaeal Type Strains, Phase III: the genomes of soil and plant-associated and newly described type strains.</title>
        <authorList>
            <person name="Whitman W.B."/>
            <person name="Woyke T."/>
            <person name="Klenk H.P."/>
            <person name="Zhou Y."/>
            <person name="Lilburn T.G."/>
            <person name="Beck B.J."/>
            <person name="De Vos P."/>
            <person name="Vandamme P."/>
            <person name="Eisen J.A."/>
            <person name="Garrity G."/>
            <person name="Hugenholtz P."/>
            <person name="Kyrpides N.C."/>
        </authorList>
    </citation>
    <scope>NUCLEOTIDE SEQUENCE [LARGE SCALE GENOMIC DNA]</scope>
    <source>
        <strain evidence="1 2">CGMCC 1.10136</strain>
    </source>
</reference>
<comment type="caution">
    <text evidence="1">The sequence shown here is derived from an EMBL/GenBank/DDBJ whole genome shotgun (WGS) entry which is preliminary data.</text>
</comment>
<dbReference type="EMBL" id="VLKP01000002">
    <property type="protein sequence ID" value="TWI13528.1"/>
    <property type="molecule type" value="Genomic_DNA"/>
</dbReference>
<dbReference type="AlphaFoldDB" id="A0A562M162"/>
<evidence type="ECO:0000313" key="1">
    <source>
        <dbReference type="EMBL" id="TWI13528.1"/>
    </source>
</evidence>
<name>A0A562M162_9GAMM</name>
<dbReference type="RefSeq" id="WP_144812018.1">
    <property type="nucleotide sequence ID" value="NZ_VLKP01000002.1"/>
</dbReference>
<protein>
    <submittedName>
        <fullName evidence="1">Uncharacterized protein</fullName>
    </submittedName>
</protein>